<comment type="caution">
    <text evidence="2">The sequence shown here is derived from an EMBL/GenBank/DDBJ whole genome shotgun (WGS) entry which is preliminary data.</text>
</comment>
<evidence type="ECO:0000313" key="2">
    <source>
        <dbReference type="EMBL" id="CAG8835741.1"/>
    </source>
</evidence>
<feature type="non-terminal residue" evidence="2">
    <location>
        <position position="1"/>
    </location>
</feature>
<name>A0ABN7WNH3_GIGMA</name>
<dbReference type="Proteomes" id="UP000789901">
    <property type="component" value="Unassembled WGS sequence"/>
</dbReference>
<sequence>AKKLHGKAITQDRKVNIREDLEKKNVKAKINKSRKKEREQKKKKHQIKEKKQIKKKEENGC</sequence>
<feature type="compositionally biased region" description="Basic residues" evidence="1">
    <location>
        <begin position="26"/>
        <end position="54"/>
    </location>
</feature>
<dbReference type="EMBL" id="CAJVQB010052096">
    <property type="protein sequence ID" value="CAG8835741.1"/>
    <property type="molecule type" value="Genomic_DNA"/>
</dbReference>
<feature type="region of interest" description="Disordered" evidence="1">
    <location>
        <begin position="23"/>
        <end position="61"/>
    </location>
</feature>
<accession>A0ABN7WNH3</accession>
<reference evidence="2 3" key="1">
    <citation type="submission" date="2021-06" db="EMBL/GenBank/DDBJ databases">
        <authorList>
            <person name="Kallberg Y."/>
            <person name="Tangrot J."/>
            <person name="Rosling A."/>
        </authorList>
    </citation>
    <scope>NUCLEOTIDE SEQUENCE [LARGE SCALE GENOMIC DNA]</scope>
    <source>
        <strain evidence="2 3">120-4 pot B 10/14</strain>
    </source>
</reference>
<evidence type="ECO:0000313" key="3">
    <source>
        <dbReference type="Proteomes" id="UP000789901"/>
    </source>
</evidence>
<proteinExistence type="predicted"/>
<protein>
    <submittedName>
        <fullName evidence="2">12818_t:CDS:1</fullName>
    </submittedName>
</protein>
<organism evidence="2 3">
    <name type="scientific">Gigaspora margarita</name>
    <dbReference type="NCBI Taxonomy" id="4874"/>
    <lineage>
        <taxon>Eukaryota</taxon>
        <taxon>Fungi</taxon>
        <taxon>Fungi incertae sedis</taxon>
        <taxon>Mucoromycota</taxon>
        <taxon>Glomeromycotina</taxon>
        <taxon>Glomeromycetes</taxon>
        <taxon>Diversisporales</taxon>
        <taxon>Gigasporaceae</taxon>
        <taxon>Gigaspora</taxon>
    </lineage>
</organism>
<evidence type="ECO:0000256" key="1">
    <source>
        <dbReference type="SAM" id="MobiDB-lite"/>
    </source>
</evidence>
<keyword evidence="3" id="KW-1185">Reference proteome</keyword>
<gene>
    <name evidence="2" type="ORF">GMARGA_LOCUS32715</name>
</gene>